<name>A0A643FFD2_IDEDE</name>
<protein>
    <submittedName>
        <fullName evidence="1">Cytochrome C</fullName>
    </submittedName>
</protein>
<dbReference type="EMBL" id="VZPB01000010">
    <property type="protein sequence ID" value="KAB0583889.1"/>
    <property type="molecule type" value="Genomic_DNA"/>
</dbReference>
<comment type="caution">
    <text evidence="1">The sequence shown here is derived from an EMBL/GenBank/DDBJ whole genome shotgun (WGS) entry which is preliminary data.</text>
</comment>
<dbReference type="OrthoDB" id="5391020at2"/>
<dbReference type="Proteomes" id="UP000430120">
    <property type="component" value="Unassembled WGS sequence"/>
</dbReference>
<dbReference type="AlphaFoldDB" id="A0A643FFD2"/>
<proteinExistence type="predicted"/>
<gene>
    <name evidence="1" type="ORF">F7Q92_05955</name>
</gene>
<evidence type="ECO:0000313" key="2">
    <source>
        <dbReference type="Proteomes" id="UP000430120"/>
    </source>
</evidence>
<organism evidence="1 2">
    <name type="scientific">Ideonella dechloratans</name>
    <dbReference type="NCBI Taxonomy" id="36863"/>
    <lineage>
        <taxon>Bacteria</taxon>
        <taxon>Pseudomonadati</taxon>
        <taxon>Pseudomonadota</taxon>
        <taxon>Betaproteobacteria</taxon>
        <taxon>Burkholderiales</taxon>
        <taxon>Sphaerotilaceae</taxon>
        <taxon>Ideonella</taxon>
    </lineage>
</organism>
<keyword evidence="2" id="KW-1185">Reference proteome</keyword>
<evidence type="ECO:0000313" key="1">
    <source>
        <dbReference type="EMBL" id="KAB0583889.1"/>
    </source>
</evidence>
<reference evidence="1 2" key="1">
    <citation type="submission" date="2019-09" db="EMBL/GenBank/DDBJ databases">
        <title>Draft genome sequences of 48 bacterial type strains from the CCUG.</title>
        <authorList>
            <person name="Tunovic T."/>
            <person name="Pineiro-Iglesias B."/>
            <person name="Unosson C."/>
            <person name="Inganas E."/>
            <person name="Ohlen M."/>
            <person name="Cardew S."/>
            <person name="Jensie-Markopoulos S."/>
            <person name="Salva-Serra F."/>
            <person name="Jaen-Luchoro D."/>
            <person name="Karlsson R."/>
            <person name="Svensson-Stadler L."/>
            <person name="Chun J."/>
            <person name="Moore E."/>
        </authorList>
    </citation>
    <scope>NUCLEOTIDE SEQUENCE [LARGE SCALE GENOMIC DNA]</scope>
    <source>
        <strain evidence="1 2">CCUG 30977</strain>
    </source>
</reference>
<accession>A0A643FFD2</accession>
<sequence>MVAWPHLSSAIPLFNRQTGQNCMACHAGGQFPELTPYGRLFKMTGYTLGERTVPVSAMVLGSLSKVANTSKSDDPAADFAKNDRLIASTASLFVGGKITDNLGAFAQITHDPYAAQSDNGSFHGRTQADNMDLRWADRFIDEHRDLIVGLSLNNNPSVADPWNTAPAWMQYVPVPSPGSSQFIDGAAPYPGYAAGGNIAGLTGYAFWNRSLYAELGAYGSSRGALHVFSAGVAAADQTRLHGLNPYWRLAWNREWGAHSLMLGTGGMVARVYDDPLDTSDNSTLHRFQDWNIDAQYQYLLDPHAVTAQLVFAQQRHHLPGFLAGQASGFVNASGQPLAPSSSTDTTQLVRAKLSYVYQARYGGSLGLFSLTGNTDTANQSSGFDPATLTITSDPAAQAPSTRVSGNLSGNPGTRGWTVEAFWMPLQYLRVGAQYTGYARFNGAASNYDGFGRNARDNNSLFLYVWAAY</sequence>